<organism evidence="2 3">
    <name type="scientific">Kipferlia bialata</name>
    <dbReference type="NCBI Taxonomy" id="797122"/>
    <lineage>
        <taxon>Eukaryota</taxon>
        <taxon>Metamonada</taxon>
        <taxon>Carpediemonas-like organisms</taxon>
        <taxon>Kipferlia</taxon>
    </lineage>
</organism>
<dbReference type="AlphaFoldDB" id="A0A9K3CWX6"/>
<feature type="compositionally biased region" description="Basic and acidic residues" evidence="1">
    <location>
        <begin position="159"/>
        <end position="171"/>
    </location>
</feature>
<evidence type="ECO:0000256" key="1">
    <source>
        <dbReference type="SAM" id="MobiDB-lite"/>
    </source>
</evidence>
<sequence length="171" mass="19622">MPQVLADSMASADDSSEEEIVIDGQDCVHYFHMLLGYAIRAMATFNPVVYAMIAPWQHDLAEDCIRMGLALEFDTLSREVRLLFAHGTVEIGFKDEEVWKLWYAANREAEGMEWPARRVNQNTEAKYDYTCWNNVIIEHLGLHNLPIERDPVRTSGSRSDPELADSRRLHP</sequence>
<dbReference type="EMBL" id="BDIP01001630">
    <property type="protein sequence ID" value="GIQ84804.1"/>
    <property type="molecule type" value="Genomic_DNA"/>
</dbReference>
<reference evidence="2 3" key="1">
    <citation type="journal article" date="2018" name="PLoS ONE">
        <title>The draft genome of Kipferlia bialata reveals reductive genome evolution in fornicate parasites.</title>
        <authorList>
            <person name="Tanifuji G."/>
            <person name="Takabayashi S."/>
            <person name="Kume K."/>
            <person name="Takagi M."/>
            <person name="Nakayama T."/>
            <person name="Kamikawa R."/>
            <person name="Inagaki Y."/>
            <person name="Hashimoto T."/>
        </authorList>
    </citation>
    <scope>NUCLEOTIDE SEQUENCE [LARGE SCALE GENOMIC DNA]</scope>
    <source>
        <strain evidence="2">NY0173</strain>
    </source>
</reference>
<comment type="caution">
    <text evidence="2">The sequence shown here is derived from an EMBL/GenBank/DDBJ whole genome shotgun (WGS) entry which is preliminary data.</text>
</comment>
<evidence type="ECO:0000313" key="3">
    <source>
        <dbReference type="Proteomes" id="UP000265618"/>
    </source>
</evidence>
<keyword evidence="3" id="KW-1185">Reference proteome</keyword>
<evidence type="ECO:0000313" key="2">
    <source>
        <dbReference type="EMBL" id="GIQ84804.1"/>
    </source>
</evidence>
<gene>
    <name evidence="2" type="ORF">KIPB_006368</name>
</gene>
<accession>A0A9K3CWX6</accession>
<protein>
    <submittedName>
        <fullName evidence="2">Uncharacterized protein</fullName>
    </submittedName>
</protein>
<dbReference type="Proteomes" id="UP000265618">
    <property type="component" value="Unassembled WGS sequence"/>
</dbReference>
<feature type="region of interest" description="Disordered" evidence="1">
    <location>
        <begin position="151"/>
        <end position="171"/>
    </location>
</feature>
<proteinExistence type="predicted"/>
<name>A0A9K3CWX6_9EUKA</name>